<accession>A0A183E738</accession>
<reference evidence="1 2" key="2">
    <citation type="submission" date="2018-11" db="EMBL/GenBank/DDBJ databases">
        <authorList>
            <consortium name="Pathogen Informatics"/>
        </authorList>
    </citation>
    <scope>NUCLEOTIDE SEQUENCE [LARGE SCALE GENOMIC DNA]</scope>
</reference>
<evidence type="ECO:0000313" key="1">
    <source>
        <dbReference type="EMBL" id="VDN28535.1"/>
    </source>
</evidence>
<name>A0A183E738_9BILA</name>
<dbReference type="Proteomes" id="UP000271098">
    <property type="component" value="Unassembled WGS sequence"/>
</dbReference>
<gene>
    <name evidence="1" type="ORF">GPUH_LOCUS16779</name>
</gene>
<dbReference type="AlphaFoldDB" id="A0A183E738"/>
<protein>
    <submittedName>
        <fullName evidence="3">C2 NT-type domain-containing protein</fullName>
    </submittedName>
</protein>
<dbReference type="WBParaSite" id="GPUH_0001680101-mRNA-1">
    <property type="protein sequence ID" value="GPUH_0001680101-mRNA-1"/>
    <property type="gene ID" value="GPUH_0001680101"/>
</dbReference>
<sequence>MTSIIKLEALSGVQDDGPLCYLLQVRVYSISFTKQSIPEHCLNLHRSTEFSLKRHRSKKINIATHLASWSDHAFLRSPIVNSTNGSCAAV</sequence>
<evidence type="ECO:0000313" key="3">
    <source>
        <dbReference type="WBParaSite" id="GPUH_0001680101-mRNA-1"/>
    </source>
</evidence>
<organism evidence="3">
    <name type="scientific">Gongylonema pulchrum</name>
    <dbReference type="NCBI Taxonomy" id="637853"/>
    <lineage>
        <taxon>Eukaryota</taxon>
        <taxon>Metazoa</taxon>
        <taxon>Ecdysozoa</taxon>
        <taxon>Nematoda</taxon>
        <taxon>Chromadorea</taxon>
        <taxon>Rhabditida</taxon>
        <taxon>Spirurina</taxon>
        <taxon>Spiruromorpha</taxon>
        <taxon>Spiruroidea</taxon>
        <taxon>Gongylonematidae</taxon>
        <taxon>Gongylonema</taxon>
    </lineage>
</organism>
<keyword evidence="2" id="KW-1185">Reference proteome</keyword>
<dbReference type="EMBL" id="UYRT01084226">
    <property type="protein sequence ID" value="VDN28535.1"/>
    <property type="molecule type" value="Genomic_DNA"/>
</dbReference>
<evidence type="ECO:0000313" key="2">
    <source>
        <dbReference type="Proteomes" id="UP000271098"/>
    </source>
</evidence>
<proteinExistence type="predicted"/>
<reference evidence="3" key="1">
    <citation type="submission" date="2016-06" db="UniProtKB">
        <authorList>
            <consortium name="WormBaseParasite"/>
        </authorList>
    </citation>
    <scope>IDENTIFICATION</scope>
</reference>